<feature type="compositionally biased region" description="Acidic residues" evidence="1">
    <location>
        <begin position="38"/>
        <end position="48"/>
    </location>
</feature>
<keyword evidence="3" id="KW-1185">Reference proteome</keyword>
<evidence type="ECO:0000256" key="1">
    <source>
        <dbReference type="SAM" id="MobiDB-lite"/>
    </source>
</evidence>
<comment type="caution">
    <text evidence="2">The sequence shown here is derived from an EMBL/GenBank/DDBJ whole genome shotgun (WGS) entry which is preliminary data.</text>
</comment>
<dbReference type="PANTHER" id="PTHR46052">
    <property type="entry name" value="PHOSDUCIN-LIKE PROTEIN"/>
    <property type="match status" value="1"/>
</dbReference>
<dbReference type="Proteomes" id="UP001164286">
    <property type="component" value="Unassembled WGS sequence"/>
</dbReference>
<feature type="region of interest" description="Disordered" evidence="1">
    <location>
        <begin position="1"/>
        <end position="108"/>
    </location>
</feature>
<feature type="region of interest" description="Disordered" evidence="1">
    <location>
        <begin position="313"/>
        <end position="341"/>
    </location>
</feature>
<feature type="compositionally biased region" description="Basic and acidic residues" evidence="1">
    <location>
        <begin position="24"/>
        <end position="37"/>
    </location>
</feature>
<sequence>MNPDAIEAALIAGKPLQPPLSAPDRQHTEHDPEADHDGDSDEDDEDTYTDSHTRRRRADPSLQAPGPDPQAAPYANAQGRQTGVKGVLDDRRASALASQRAQRDKQTTLAAEQVERAMVGMTIHEEDAYRRRIEESKEDGEARERWRRARRHELELEKERERAQEGVQRGGLREVGTEGFLGAVERRGWVVVLIYEPDIPRCQTLLASLLALSLTHPVTPASFSGPSIPLALFRARASSLRFSLLNPGEASSSGSVTLHEDHEDDDEDGEGEDSRPRAIPDPDVLPTMLVYKDGELVRNWVRVDWEMGEEGVEGLLQREGIISNVARNKGEEQDQEEGDDE</sequence>
<dbReference type="InterPro" id="IPR036249">
    <property type="entry name" value="Thioredoxin-like_sf"/>
</dbReference>
<dbReference type="PANTHER" id="PTHR46052:SF1">
    <property type="entry name" value="PHOSDUCIN-LIKE PROTEIN"/>
    <property type="match status" value="1"/>
</dbReference>
<feature type="region of interest" description="Disordered" evidence="1">
    <location>
        <begin position="247"/>
        <end position="284"/>
    </location>
</feature>
<evidence type="ECO:0000313" key="3">
    <source>
        <dbReference type="Proteomes" id="UP001164286"/>
    </source>
</evidence>
<dbReference type="SUPFAM" id="SSF52833">
    <property type="entry name" value="Thioredoxin-like"/>
    <property type="match status" value="1"/>
</dbReference>
<dbReference type="GeneID" id="77732797"/>
<proteinExistence type="predicted"/>
<protein>
    <recommendedName>
        <fullName evidence="4">Phosducin thioredoxin-like domain-containing protein</fullName>
    </recommendedName>
</protein>
<organism evidence="2 3">
    <name type="scientific">Dioszegia hungarica</name>
    <dbReference type="NCBI Taxonomy" id="4972"/>
    <lineage>
        <taxon>Eukaryota</taxon>
        <taxon>Fungi</taxon>
        <taxon>Dikarya</taxon>
        <taxon>Basidiomycota</taxon>
        <taxon>Agaricomycotina</taxon>
        <taxon>Tremellomycetes</taxon>
        <taxon>Tremellales</taxon>
        <taxon>Bulleribasidiaceae</taxon>
        <taxon>Dioszegia</taxon>
    </lineage>
</organism>
<gene>
    <name evidence="2" type="ORF">MKK02DRAFT_45750</name>
</gene>
<evidence type="ECO:0000313" key="2">
    <source>
        <dbReference type="EMBL" id="KAI9637040.1"/>
    </source>
</evidence>
<name>A0AA38HBK8_9TREE</name>
<dbReference type="InterPro" id="IPR051499">
    <property type="entry name" value="Phosducin-like_reg"/>
</dbReference>
<dbReference type="EMBL" id="JAKWFO010000005">
    <property type="protein sequence ID" value="KAI9637040.1"/>
    <property type="molecule type" value="Genomic_DNA"/>
</dbReference>
<reference evidence="2" key="1">
    <citation type="journal article" date="2022" name="G3 (Bethesda)">
        <title>High quality genome of the basidiomycete yeast Dioszegia hungarica PDD-24b-2 isolated from cloud water.</title>
        <authorList>
            <person name="Jarrige D."/>
            <person name="Haridas S."/>
            <person name="Bleykasten-Grosshans C."/>
            <person name="Joly M."/>
            <person name="Nadalig T."/>
            <person name="Sancelme M."/>
            <person name="Vuilleumier S."/>
            <person name="Grigoriev I.V."/>
            <person name="Amato P."/>
            <person name="Bringel F."/>
        </authorList>
    </citation>
    <scope>NUCLEOTIDE SEQUENCE</scope>
    <source>
        <strain evidence="2">PDD-24b-2</strain>
    </source>
</reference>
<dbReference type="RefSeq" id="XP_052946817.1">
    <property type="nucleotide sequence ID" value="XM_053093592.1"/>
</dbReference>
<feature type="compositionally biased region" description="Acidic residues" evidence="1">
    <location>
        <begin position="262"/>
        <end position="271"/>
    </location>
</feature>
<evidence type="ECO:0008006" key="4">
    <source>
        <dbReference type="Google" id="ProtNLM"/>
    </source>
</evidence>
<accession>A0AA38HBK8</accession>
<dbReference type="Gene3D" id="3.40.30.10">
    <property type="entry name" value="Glutaredoxin"/>
    <property type="match status" value="1"/>
</dbReference>
<dbReference type="AlphaFoldDB" id="A0AA38HBK8"/>